<dbReference type="SMART" id="SM00287">
    <property type="entry name" value="SH3b"/>
    <property type="match status" value="1"/>
</dbReference>
<evidence type="ECO:0000259" key="3">
    <source>
        <dbReference type="PROSITE" id="PS51781"/>
    </source>
</evidence>
<feature type="domain" description="SH3b" evidence="3">
    <location>
        <begin position="187"/>
        <end position="250"/>
    </location>
</feature>
<dbReference type="PROSITE" id="PS50293">
    <property type="entry name" value="TPR_REGION"/>
    <property type="match status" value="1"/>
</dbReference>
<protein>
    <submittedName>
        <fullName evidence="4">Tetratricopeptide repeat protein</fullName>
    </submittedName>
</protein>
<evidence type="ECO:0000313" key="4">
    <source>
        <dbReference type="EMBL" id="RTE54607.1"/>
    </source>
</evidence>
<gene>
    <name evidence="4" type="ORF">EHW67_05420</name>
</gene>
<dbReference type="InterPro" id="IPR019734">
    <property type="entry name" value="TPR_rpt"/>
</dbReference>
<dbReference type="Gene3D" id="1.25.40.10">
    <property type="entry name" value="Tetratricopeptide repeat domain"/>
    <property type="match status" value="1"/>
</dbReference>
<dbReference type="RefSeq" id="WP_126161340.1">
    <property type="nucleotide sequence ID" value="NZ_RQPJ01000002.1"/>
</dbReference>
<accession>A0A430K6D3</accession>
<dbReference type="OrthoDB" id="9776208at2"/>
<dbReference type="InterPro" id="IPR011990">
    <property type="entry name" value="TPR-like_helical_dom_sf"/>
</dbReference>
<evidence type="ECO:0000256" key="2">
    <source>
        <dbReference type="SAM" id="Phobius"/>
    </source>
</evidence>
<keyword evidence="2" id="KW-0472">Membrane</keyword>
<dbReference type="SUPFAM" id="SSF48452">
    <property type="entry name" value="TPR-like"/>
    <property type="match status" value="1"/>
</dbReference>
<feature type="transmembrane region" description="Helical" evidence="2">
    <location>
        <begin position="129"/>
        <end position="150"/>
    </location>
</feature>
<feature type="transmembrane region" description="Helical" evidence="2">
    <location>
        <begin position="157"/>
        <end position="179"/>
    </location>
</feature>
<proteinExistence type="predicted"/>
<dbReference type="PROSITE" id="PS50005">
    <property type="entry name" value="TPR"/>
    <property type="match status" value="1"/>
</dbReference>
<reference evidence="4 5" key="1">
    <citation type="submission" date="2018-11" db="EMBL/GenBank/DDBJ databases">
        <title>Arenibacter aquaticus sp.nov., a marine bacterium isolated from surface seawater in the South China Sea.</title>
        <authorList>
            <person name="Guo J."/>
            <person name="Sun J."/>
        </authorList>
    </citation>
    <scope>NUCLEOTIDE SEQUENCE [LARGE SCALE GENOMIC DNA]</scope>
    <source>
        <strain evidence="4 5">GUO666</strain>
    </source>
</reference>
<dbReference type="SMART" id="SM00028">
    <property type="entry name" value="TPR"/>
    <property type="match status" value="2"/>
</dbReference>
<dbReference type="EMBL" id="RQPJ01000002">
    <property type="protein sequence ID" value="RTE54607.1"/>
    <property type="molecule type" value="Genomic_DNA"/>
</dbReference>
<sequence>MLRVINIFVYLFCILGFSQNQELFNKATTYYNEGEYTKAADNYLQILENGEHSAALYFNLGNTYYKLNDIAPSIYYYEKALLLKPNDKDIKNNLAYAQNMTLDAIEPLPQTSLAKFYNKLTHYLTFDQLAYVGIVLMMLFVGCYIAFYYFKFATQKRIAFISSIIFLLGSLMAVFLAYFQFQKFNSDQPAIVFAEEVSIKSEPNNRGQTVFSLHAGTKVNILEHLNDWTRIGISDGSTGWIPSEEIKNLKDF</sequence>
<name>A0A430K6D3_9FLAO</name>
<organism evidence="4 5">
    <name type="scientific">Arenibacter aquaticus</name>
    <dbReference type="NCBI Taxonomy" id="2489054"/>
    <lineage>
        <taxon>Bacteria</taxon>
        <taxon>Pseudomonadati</taxon>
        <taxon>Bacteroidota</taxon>
        <taxon>Flavobacteriia</taxon>
        <taxon>Flavobacteriales</taxon>
        <taxon>Flavobacteriaceae</taxon>
        <taxon>Arenibacter</taxon>
    </lineage>
</organism>
<dbReference type="Proteomes" id="UP000267585">
    <property type="component" value="Unassembled WGS sequence"/>
</dbReference>
<keyword evidence="1" id="KW-0802">TPR repeat</keyword>
<keyword evidence="2" id="KW-0812">Transmembrane</keyword>
<feature type="repeat" description="TPR" evidence="1">
    <location>
        <begin position="54"/>
        <end position="87"/>
    </location>
</feature>
<evidence type="ECO:0000256" key="1">
    <source>
        <dbReference type="PROSITE-ProRule" id="PRU00339"/>
    </source>
</evidence>
<keyword evidence="5" id="KW-1185">Reference proteome</keyword>
<dbReference type="PROSITE" id="PS51781">
    <property type="entry name" value="SH3B"/>
    <property type="match status" value="1"/>
</dbReference>
<dbReference type="Pfam" id="PF08239">
    <property type="entry name" value="SH3_3"/>
    <property type="match status" value="1"/>
</dbReference>
<dbReference type="AlphaFoldDB" id="A0A430K6D3"/>
<comment type="caution">
    <text evidence="4">The sequence shown here is derived from an EMBL/GenBank/DDBJ whole genome shotgun (WGS) entry which is preliminary data.</text>
</comment>
<keyword evidence="2" id="KW-1133">Transmembrane helix</keyword>
<dbReference type="Pfam" id="PF00515">
    <property type="entry name" value="TPR_1"/>
    <property type="match status" value="1"/>
</dbReference>
<dbReference type="InterPro" id="IPR003646">
    <property type="entry name" value="SH3-like_bac-type"/>
</dbReference>
<dbReference type="Gene3D" id="2.30.30.40">
    <property type="entry name" value="SH3 Domains"/>
    <property type="match status" value="1"/>
</dbReference>
<evidence type="ECO:0000313" key="5">
    <source>
        <dbReference type="Proteomes" id="UP000267585"/>
    </source>
</evidence>